<proteinExistence type="predicted"/>
<reference evidence="3" key="1">
    <citation type="journal article" date="2022" name="Int. J. Mol. Sci.">
        <title>Draft Genome of Tanacetum Coccineum: Genomic Comparison of Closely Related Tanacetum-Family Plants.</title>
        <authorList>
            <person name="Yamashiro T."/>
            <person name="Shiraishi A."/>
            <person name="Nakayama K."/>
            <person name="Satake H."/>
        </authorList>
    </citation>
    <scope>NUCLEOTIDE SEQUENCE</scope>
</reference>
<dbReference type="PANTHER" id="PTHR34222">
    <property type="entry name" value="GAG_PRE-INTEGRS DOMAIN-CONTAINING PROTEIN"/>
    <property type="match status" value="1"/>
</dbReference>
<feature type="compositionally biased region" description="Low complexity" evidence="1">
    <location>
        <begin position="229"/>
        <end position="250"/>
    </location>
</feature>
<feature type="region of interest" description="Disordered" evidence="1">
    <location>
        <begin position="205"/>
        <end position="250"/>
    </location>
</feature>
<dbReference type="Proteomes" id="UP001151760">
    <property type="component" value="Unassembled WGS sequence"/>
</dbReference>
<sequence length="289" mass="31930">MACKGVRVGHGATPRDTLFITLILPHGFYINECIANVGIMLNSSNVSNICVKVYVAGLVCNISDVLLLIFLRFVVVLGEGASFRDLVIGFVIKGGYLFCFLSGYLFYVFLFLSVIMVDGGDDPKKKGKEGVVECNALWRKCDALIDLHDCTCAASQKVKDHGQLLRLMQFLMGLDDMYNSVRSLILTTEPLHDLRSAFATLSRDESHRNSGSSSKSVKTGPTAFVSRPSNGNKRNTNKTSNNDNNNFGSNRRFGKMSNLVCKHCNMTGHTIERCFELVGYPPGFKRNNC</sequence>
<feature type="transmembrane region" description="Helical" evidence="2">
    <location>
        <begin position="53"/>
        <end position="75"/>
    </location>
</feature>
<name>A0ABQ5D2G8_9ASTR</name>
<reference evidence="3" key="2">
    <citation type="submission" date="2022-01" db="EMBL/GenBank/DDBJ databases">
        <authorList>
            <person name="Yamashiro T."/>
            <person name="Shiraishi A."/>
            <person name="Satake H."/>
            <person name="Nakayama K."/>
        </authorList>
    </citation>
    <scope>NUCLEOTIDE SEQUENCE</scope>
</reference>
<feature type="transmembrane region" description="Helical" evidence="2">
    <location>
        <begin position="95"/>
        <end position="117"/>
    </location>
</feature>
<dbReference type="PANTHER" id="PTHR34222:SF99">
    <property type="entry name" value="PROTEIN, PUTATIVE-RELATED"/>
    <property type="match status" value="1"/>
</dbReference>
<accession>A0ABQ5D2G8</accession>
<keyword evidence="2" id="KW-1133">Transmembrane helix</keyword>
<protein>
    <submittedName>
        <fullName evidence="3">Uncharacterized protein</fullName>
    </submittedName>
</protein>
<organism evidence="3 4">
    <name type="scientific">Tanacetum coccineum</name>
    <dbReference type="NCBI Taxonomy" id="301880"/>
    <lineage>
        <taxon>Eukaryota</taxon>
        <taxon>Viridiplantae</taxon>
        <taxon>Streptophyta</taxon>
        <taxon>Embryophyta</taxon>
        <taxon>Tracheophyta</taxon>
        <taxon>Spermatophyta</taxon>
        <taxon>Magnoliopsida</taxon>
        <taxon>eudicotyledons</taxon>
        <taxon>Gunneridae</taxon>
        <taxon>Pentapetalae</taxon>
        <taxon>asterids</taxon>
        <taxon>campanulids</taxon>
        <taxon>Asterales</taxon>
        <taxon>Asteraceae</taxon>
        <taxon>Asteroideae</taxon>
        <taxon>Anthemideae</taxon>
        <taxon>Anthemidinae</taxon>
        <taxon>Tanacetum</taxon>
    </lineage>
</organism>
<evidence type="ECO:0000256" key="2">
    <source>
        <dbReference type="SAM" id="Phobius"/>
    </source>
</evidence>
<gene>
    <name evidence="3" type="ORF">Tco_0923426</name>
</gene>
<keyword evidence="2" id="KW-0472">Membrane</keyword>
<evidence type="ECO:0000313" key="4">
    <source>
        <dbReference type="Proteomes" id="UP001151760"/>
    </source>
</evidence>
<keyword evidence="2" id="KW-0812">Transmembrane</keyword>
<comment type="caution">
    <text evidence="3">The sequence shown here is derived from an EMBL/GenBank/DDBJ whole genome shotgun (WGS) entry which is preliminary data.</text>
</comment>
<evidence type="ECO:0000313" key="3">
    <source>
        <dbReference type="EMBL" id="GJT33007.1"/>
    </source>
</evidence>
<evidence type="ECO:0000256" key="1">
    <source>
        <dbReference type="SAM" id="MobiDB-lite"/>
    </source>
</evidence>
<keyword evidence="4" id="KW-1185">Reference proteome</keyword>
<dbReference type="EMBL" id="BQNB010014840">
    <property type="protein sequence ID" value="GJT33007.1"/>
    <property type="molecule type" value="Genomic_DNA"/>
</dbReference>
<feature type="compositionally biased region" description="Polar residues" evidence="1">
    <location>
        <begin position="209"/>
        <end position="219"/>
    </location>
</feature>
<feature type="transmembrane region" description="Helical" evidence="2">
    <location>
        <begin position="18"/>
        <end position="41"/>
    </location>
</feature>